<dbReference type="SUPFAM" id="SSF51735">
    <property type="entry name" value="NAD(P)-binding Rossmann-fold domains"/>
    <property type="match status" value="1"/>
</dbReference>
<reference evidence="3" key="1">
    <citation type="submission" date="2022-11" db="UniProtKB">
        <authorList>
            <consortium name="WormBaseParasite"/>
        </authorList>
    </citation>
    <scope>IDENTIFICATION</scope>
</reference>
<accession>A0A914NXF2</accession>
<evidence type="ECO:0000313" key="2">
    <source>
        <dbReference type="Proteomes" id="UP000887578"/>
    </source>
</evidence>
<keyword evidence="2" id="KW-1185">Reference proteome</keyword>
<dbReference type="Pfam" id="PF13561">
    <property type="entry name" value="adh_short_C2"/>
    <property type="match status" value="1"/>
</dbReference>
<dbReference type="AlphaFoldDB" id="A0A914NXF2"/>
<dbReference type="GO" id="GO:0006635">
    <property type="term" value="P:fatty acid beta-oxidation"/>
    <property type="evidence" value="ECO:0007669"/>
    <property type="project" value="TreeGrafter"/>
</dbReference>
<protein>
    <submittedName>
        <fullName evidence="3">Uncharacterized protein</fullName>
    </submittedName>
</protein>
<proteinExistence type="predicted"/>
<dbReference type="GO" id="GO:0008670">
    <property type="term" value="F:2,4-dienoyl-CoA reductase (NADPH) activity"/>
    <property type="evidence" value="ECO:0007669"/>
    <property type="project" value="TreeGrafter"/>
</dbReference>
<sequence length="316" mass="33791">MAYCKNPEKYFPIKKTPALVAGALNGKLALITGGGTGLGKAMALTMSCLGADVVIAARRMDVLEATAKEIQLKSGKEVFPIQMDVKKPELISETYDKIEKKYGRLPNICVNNAAGNFIMATERLSPNAIKSVLDIVLLGTINMTVELGKRLIKDMNNHDGCCFLNITTPYARHGSSFVVPSAAAKAGVENFCRSLAAEWGRYGMRFNVIAPGPIPTEGAWGRLSSGSVKDSAAIAGQKLPLGRCGEPEELANLAAYICSDYGSWMNGSIIDFDGGQQFCGQGSAIGGTAYHEITSEGWQEIEDLIRGRTGKSKSKL</sequence>
<evidence type="ECO:0000313" key="3">
    <source>
        <dbReference type="WBParaSite" id="PDA_v2.g10072.t1"/>
    </source>
</evidence>
<dbReference type="Proteomes" id="UP000887578">
    <property type="component" value="Unplaced"/>
</dbReference>
<dbReference type="InterPro" id="IPR036291">
    <property type="entry name" value="NAD(P)-bd_dom_sf"/>
</dbReference>
<dbReference type="InterPro" id="IPR002347">
    <property type="entry name" value="SDR_fam"/>
</dbReference>
<dbReference type="WBParaSite" id="PDA_v2.g10072.t1">
    <property type="protein sequence ID" value="PDA_v2.g10072.t1"/>
    <property type="gene ID" value="PDA_v2.g10072"/>
</dbReference>
<keyword evidence="1" id="KW-0560">Oxidoreductase</keyword>
<evidence type="ECO:0000256" key="1">
    <source>
        <dbReference type="ARBA" id="ARBA00023002"/>
    </source>
</evidence>
<dbReference type="PANTHER" id="PTHR43658">
    <property type="entry name" value="SHORT-CHAIN DEHYDROGENASE/REDUCTASE"/>
    <property type="match status" value="1"/>
</dbReference>
<dbReference type="Gene3D" id="3.40.50.720">
    <property type="entry name" value="NAD(P)-binding Rossmann-like Domain"/>
    <property type="match status" value="1"/>
</dbReference>
<dbReference type="CDD" id="cd05369">
    <property type="entry name" value="TER_DECR_SDR_a"/>
    <property type="match status" value="1"/>
</dbReference>
<organism evidence="2 3">
    <name type="scientific">Panagrolaimus davidi</name>
    <dbReference type="NCBI Taxonomy" id="227884"/>
    <lineage>
        <taxon>Eukaryota</taxon>
        <taxon>Metazoa</taxon>
        <taxon>Ecdysozoa</taxon>
        <taxon>Nematoda</taxon>
        <taxon>Chromadorea</taxon>
        <taxon>Rhabditida</taxon>
        <taxon>Tylenchina</taxon>
        <taxon>Panagrolaimomorpha</taxon>
        <taxon>Panagrolaimoidea</taxon>
        <taxon>Panagrolaimidae</taxon>
        <taxon>Panagrolaimus</taxon>
    </lineage>
</organism>
<name>A0A914NXF2_9BILA</name>
<dbReference type="PANTHER" id="PTHR43658:SF8">
    <property type="entry name" value="17-BETA-HYDROXYSTEROID DEHYDROGENASE 14-RELATED"/>
    <property type="match status" value="1"/>
</dbReference>
<dbReference type="PRINTS" id="PR00081">
    <property type="entry name" value="GDHRDH"/>
</dbReference>
<dbReference type="GO" id="GO:0005739">
    <property type="term" value="C:mitochondrion"/>
    <property type="evidence" value="ECO:0007669"/>
    <property type="project" value="TreeGrafter"/>
</dbReference>